<reference evidence="18" key="1">
    <citation type="submission" date="2020-07" db="EMBL/GenBank/DDBJ databases">
        <title>Huge and variable diversity of episymbiotic CPR bacteria and DPANN archaea in groundwater ecosystems.</title>
        <authorList>
            <person name="He C.Y."/>
            <person name="Keren R."/>
            <person name="Whittaker M."/>
            <person name="Farag I.F."/>
            <person name="Doudna J."/>
            <person name="Cate J.H.D."/>
            <person name="Banfield J.F."/>
        </authorList>
    </citation>
    <scope>NUCLEOTIDE SEQUENCE</scope>
    <source>
        <strain evidence="18">NC_groundwater_1520_Pr4_B-0.1um_53_5</strain>
    </source>
</reference>
<dbReference type="EC" id="2.6.1.42" evidence="17"/>
<evidence type="ECO:0000256" key="17">
    <source>
        <dbReference type="RuleBase" id="RU004517"/>
    </source>
</evidence>
<feature type="modified residue" description="N6-(pyridoxal phosphate)lysine" evidence="14">
    <location>
        <position position="197"/>
    </location>
</feature>
<keyword evidence="10 17" id="KW-0100">Branched-chain amino acid biosynthesis</keyword>
<dbReference type="Gene3D" id="3.20.10.10">
    <property type="entry name" value="D-amino Acid Aminotransferase, subunit A, domain 2"/>
    <property type="match status" value="1"/>
</dbReference>
<evidence type="ECO:0000256" key="5">
    <source>
        <dbReference type="ARBA" id="ARBA00009320"/>
    </source>
</evidence>
<dbReference type="Pfam" id="PF01063">
    <property type="entry name" value="Aminotran_4"/>
    <property type="match status" value="1"/>
</dbReference>
<comment type="caution">
    <text evidence="18">The sequence shown here is derived from an EMBL/GenBank/DDBJ whole genome shotgun (WGS) entry which is preliminary data.</text>
</comment>
<comment type="catalytic activity">
    <reaction evidence="11 17">
        <text>L-valine + 2-oxoglutarate = 3-methyl-2-oxobutanoate + L-glutamate</text>
        <dbReference type="Rhea" id="RHEA:24813"/>
        <dbReference type="ChEBI" id="CHEBI:11851"/>
        <dbReference type="ChEBI" id="CHEBI:16810"/>
        <dbReference type="ChEBI" id="CHEBI:29985"/>
        <dbReference type="ChEBI" id="CHEBI:57762"/>
        <dbReference type="EC" id="2.6.1.42"/>
    </reaction>
</comment>
<dbReference type="Proteomes" id="UP000736328">
    <property type="component" value="Unassembled WGS sequence"/>
</dbReference>
<evidence type="ECO:0000256" key="14">
    <source>
        <dbReference type="PIRSR" id="PIRSR006468-1"/>
    </source>
</evidence>
<evidence type="ECO:0000256" key="13">
    <source>
        <dbReference type="ARBA" id="ARBA00049229"/>
    </source>
</evidence>
<evidence type="ECO:0000256" key="10">
    <source>
        <dbReference type="ARBA" id="ARBA00023304"/>
    </source>
</evidence>
<proteinExistence type="inferred from homology"/>
<evidence type="ECO:0000256" key="6">
    <source>
        <dbReference type="ARBA" id="ARBA00022576"/>
    </source>
</evidence>
<dbReference type="InterPro" id="IPR005786">
    <property type="entry name" value="B_amino_transII"/>
</dbReference>
<evidence type="ECO:0000313" key="19">
    <source>
        <dbReference type="Proteomes" id="UP000736328"/>
    </source>
</evidence>
<dbReference type="SUPFAM" id="SSF56752">
    <property type="entry name" value="D-aminoacid aminotransferase-like PLP-dependent enzymes"/>
    <property type="match status" value="1"/>
</dbReference>
<dbReference type="InterPro" id="IPR043132">
    <property type="entry name" value="BCAT-like_C"/>
</dbReference>
<evidence type="ECO:0000256" key="2">
    <source>
        <dbReference type="ARBA" id="ARBA00004824"/>
    </source>
</evidence>
<dbReference type="CDD" id="cd01557">
    <property type="entry name" value="BCAT_beta_family"/>
    <property type="match status" value="1"/>
</dbReference>
<dbReference type="InterPro" id="IPR036038">
    <property type="entry name" value="Aminotransferase-like"/>
</dbReference>
<comment type="pathway">
    <text evidence="3">Amino-acid biosynthesis; L-valine biosynthesis; L-valine from pyruvate: step 4/4.</text>
</comment>
<dbReference type="PIRSF" id="PIRSF006468">
    <property type="entry name" value="BCAT1"/>
    <property type="match status" value="1"/>
</dbReference>
<evidence type="ECO:0000256" key="9">
    <source>
        <dbReference type="ARBA" id="ARBA00022898"/>
    </source>
</evidence>
<dbReference type="NCBIfam" id="TIGR01123">
    <property type="entry name" value="ilvE_II"/>
    <property type="match status" value="1"/>
</dbReference>
<dbReference type="PROSITE" id="PS00770">
    <property type="entry name" value="AA_TRANSFER_CLASS_4"/>
    <property type="match status" value="1"/>
</dbReference>
<name>A0A933MKI7_UNCT6</name>
<dbReference type="InterPro" id="IPR033939">
    <property type="entry name" value="BCAT_family"/>
</dbReference>
<comment type="similarity">
    <text evidence="5 15">Belongs to the class-IV pyridoxal-phosphate-dependent aminotransferase family.</text>
</comment>
<accession>A0A933MKI7</accession>
<dbReference type="PANTHER" id="PTHR11825:SF44">
    <property type="entry name" value="BRANCHED-CHAIN-AMINO-ACID AMINOTRANSFERASE"/>
    <property type="match status" value="1"/>
</dbReference>
<dbReference type="GO" id="GO:0004084">
    <property type="term" value="F:branched-chain-amino-acid transaminase activity"/>
    <property type="evidence" value="ECO:0007669"/>
    <property type="project" value="UniProtKB-EC"/>
</dbReference>
<evidence type="ECO:0000256" key="12">
    <source>
        <dbReference type="ARBA" id="ARBA00048798"/>
    </source>
</evidence>
<evidence type="ECO:0000256" key="15">
    <source>
        <dbReference type="RuleBase" id="RU004106"/>
    </source>
</evidence>
<evidence type="ECO:0000256" key="8">
    <source>
        <dbReference type="ARBA" id="ARBA00022679"/>
    </source>
</evidence>
<comment type="cofactor">
    <cofactor evidence="1 16">
        <name>pyridoxal 5'-phosphate</name>
        <dbReference type="ChEBI" id="CHEBI:597326"/>
    </cofactor>
</comment>
<dbReference type="PANTHER" id="PTHR11825">
    <property type="entry name" value="SUBGROUP IIII AMINOTRANSFERASE"/>
    <property type="match status" value="1"/>
</dbReference>
<dbReference type="GO" id="GO:0008652">
    <property type="term" value="P:amino acid biosynthetic process"/>
    <property type="evidence" value="ECO:0007669"/>
    <property type="project" value="UniProtKB-KW"/>
</dbReference>
<keyword evidence="7 17" id="KW-0028">Amino-acid biosynthesis</keyword>
<comment type="catalytic activity">
    <reaction evidence="13 17">
        <text>L-leucine + 2-oxoglutarate = 4-methyl-2-oxopentanoate + L-glutamate</text>
        <dbReference type="Rhea" id="RHEA:18321"/>
        <dbReference type="ChEBI" id="CHEBI:16810"/>
        <dbReference type="ChEBI" id="CHEBI:17865"/>
        <dbReference type="ChEBI" id="CHEBI:29985"/>
        <dbReference type="ChEBI" id="CHEBI:57427"/>
        <dbReference type="EC" id="2.6.1.42"/>
    </reaction>
</comment>
<dbReference type="NCBIfam" id="NF009897">
    <property type="entry name" value="PRK13357.1"/>
    <property type="match status" value="1"/>
</dbReference>
<evidence type="ECO:0000256" key="4">
    <source>
        <dbReference type="ARBA" id="ARBA00005072"/>
    </source>
</evidence>
<organism evidence="18 19">
    <name type="scientific">candidate division TA06 bacterium</name>
    <dbReference type="NCBI Taxonomy" id="2250710"/>
    <lineage>
        <taxon>Bacteria</taxon>
        <taxon>Bacteria division TA06</taxon>
    </lineage>
</organism>
<evidence type="ECO:0000313" key="18">
    <source>
        <dbReference type="EMBL" id="MBI4727819.1"/>
    </source>
</evidence>
<keyword evidence="6 17" id="KW-0032">Aminotransferase</keyword>
<gene>
    <name evidence="18" type="ORF">HY768_11495</name>
</gene>
<evidence type="ECO:0000256" key="16">
    <source>
        <dbReference type="RuleBase" id="RU004516"/>
    </source>
</evidence>
<comment type="pathway">
    <text evidence="2">Amino-acid biosynthesis; L-isoleucine biosynthesis; L-isoleucine from 2-oxobutanoate: step 4/4.</text>
</comment>
<dbReference type="InterPro" id="IPR043131">
    <property type="entry name" value="BCAT-like_N"/>
</dbReference>
<evidence type="ECO:0000256" key="1">
    <source>
        <dbReference type="ARBA" id="ARBA00001933"/>
    </source>
</evidence>
<dbReference type="EMBL" id="JACQXR010000160">
    <property type="protein sequence ID" value="MBI4727819.1"/>
    <property type="molecule type" value="Genomic_DNA"/>
</dbReference>
<comment type="pathway">
    <text evidence="4">Amino-acid biosynthesis; L-leucine biosynthesis; L-leucine from 3-methyl-2-oxobutanoate: step 4/4.</text>
</comment>
<dbReference type="InterPro" id="IPR001544">
    <property type="entry name" value="Aminotrans_IV"/>
</dbReference>
<dbReference type="GO" id="GO:0009082">
    <property type="term" value="P:branched-chain amino acid biosynthetic process"/>
    <property type="evidence" value="ECO:0007669"/>
    <property type="project" value="UniProtKB-KW"/>
</dbReference>
<evidence type="ECO:0000256" key="7">
    <source>
        <dbReference type="ARBA" id="ARBA00022605"/>
    </source>
</evidence>
<comment type="catalytic activity">
    <reaction evidence="12 17">
        <text>L-isoleucine + 2-oxoglutarate = (S)-3-methyl-2-oxopentanoate + L-glutamate</text>
        <dbReference type="Rhea" id="RHEA:24801"/>
        <dbReference type="ChEBI" id="CHEBI:16810"/>
        <dbReference type="ChEBI" id="CHEBI:29985"/>
        <dbReference type="ChEBI" id="CHEBI:35146"/>
        <dbReference type="ChEBI" id="CHEBI:58045"/>
        <dbReference type="EC" id="2.6.1.42"/>
    </reaction>
</comment>
<protein>
    <recommendedName>
        <fullName evidence="17">Branched-chain-amino-acid aminotransferase</fullName>
        <ecNumber evidence="17">2.6.1.42</ecNumber>
    </recommendedName>
</protein>
<dbReference type="AlphaFoldDB" id="A0A933MKI7"/>
<sequence>MNIQTTLLPKEKLKPLYSDPLKLQFGRTFTDYMFTMSFNRKLGWHNPEIKPYQPLALDPAANVFHYSQEVFEGQKAYKSPDGRILLFRPEENAKRLNNSMRRICMPEIPVEDIIQAVCELVKLEERWIPAAEGCSLYIRPTVIGTEAALGVKASDEYLFYIILSPVGPYFPEGFNPVGLWVSDSFTRAALGGTGEAKTGGNYAASLLASQQAKDRGYSQVLWLDAKEHRYIEEVGAMNIFFVVENVLVTPPLSGSILSGITRRSVLRLAEDLGLRTEQRLITIDEAVDGIRFQKVTEVFAAGTAAVISPVGKINYKGQEYVVGKKAGPWAKKFFETLTGIQTGRLPDKHGWVYPVK</sequence>
<dbReference type="Gene3D" id="3.30.470.10">
    <property type="match status" value="1"/>
</dbReference>
<keyword evidence="9 16" id="KW-0663">Pyridoxal phosphate</keyword>
<dbReference type="InterPro" id="IPR018300">
    <property type="entry name" value="Aminotrans_IV_CS"/>
</dbReference>
<keyword evidence="8 17" id="KW-0808">Transferase</keyword>
<evidence type="ECO:0000256" key="11">
    <source>
        <dbReference type="ARBA" id="ARBA00048212"/>
    </source>
</evidence>
<evidence type="ECO:0000256" key="3">
    <source>
        <dbReference type="ARBA" id="ARBA00004931"/>
    </source>
</evidence>